<dbReference type="AlphaFoldDB" id="A0AAQ3NJD6"/>
<dbReference type="EMBL" id="CP144696">
    <property type="protein sequence ID" value="WVZ10071.1"/>
    <property type="molecule type" value="Genomic_DNA"/>
</dbReference>
<feature type="signal peptide" evidence="1">
    <location>
        <begin position="1"/>
        <end position="24"/>
    </location>
</feature>
<evidence type="ECO:0000313" key="3">
    <source>
        <dbReference type="Proteomes" id="UP001374535"/>
    </source>
</evidence>
<evidence type="ECO:0000313" key="2">
    <source>
        <dbReference type="EMBL" id="WVZ10071.1"/>
    </source>
</evidence>
<gene>
    <name evidence="2" type="ORF">V8G54_014601</name>
</gene>
<organism evidence="2 3">
    <name type="scientific">Vigna mungo</name>
    <name type="common">Black gram</name>
    <name type="synonym">Phaseolus mungo</name>
    <dbReference type="NCBI Taxonomy" id="3915"/>
    <lineage>
        <taxon>Eukaryota</taxon>
        <taxon>Viridiplantae</taxon>
        <taxon>Streptophyta</taxon>
        <taxon>Embryophyta</taxon>
        <taxon>Tracheophyta</taxon>
        <taxon>Spermatophyta</taxon>
        <taxon>Magnoliopsida</taxon>
        <taxon>eudicotyledons</taxon>
        <taxon>Gunneridae</taxon>
        <taxon>Pentapetalae</taxon>
        <taxon>rosids</taxon>
        <taxon>fabids</taxon>
        <taxon>Fabales</taxon>
        <taxon>Fabaceae</taxon>
        <taxon>Papilionoideae</taxon>
        <taxon>50 kb inversion clade</taxon>
        <taxon>NPAAA clade</taxon>
        <taxon>indigoferoid/millettioid clade</taxon>
        <taxon>Phaseoleae</taxon>
        <taxon>Vigna</taxon>
    </lineage>
</organism>
<keyword evidence="1" id="KW-0732">Signal</keyword>
<keyword evidence="3" id="KW-1185">Reference proteome</keyword>
<name>A0AAQ3NJD6_VIGMU</name>
<sequence length="102" mass="11248">MRMAEAFAFCAVFAFLVNVQLPRSTMMTSPTILFFGGLQQSRGSERIRRVCFAFFSFDTMALPNLAPTPTNSASSTPLTQVCTFTRTNWFAQPGFLGVESSS</sequence>
<protein>
    <recommendedName>
        <fullName evidence="4">Secreted protein</fullName>
    </recommendedName>
</protein>
<evidence type="ECO:0000256" key="1">
    <source>
        <dbReference type="SAM" id="SignalP"/>
    </source>
</evidence>
<proteinExistence type="predicted"/>
<accession>A0AAQ3NJD6</accession>
<feature type="chain" id="PRO_5043048823" description="Secreted protein" evidence="1">
    <location>
        <begin position="25"/>
        <end position="102"/>
    </location>
</feature>
<reference evidence="2 3" key="1">
    <citation type="journal article" date="2023" name="Life. Sci Alliance">
        <title>Evolutionary insights into 3D genome organization and epigenetic landscape of Vigna mungo.</title>
        <authorList>
            <person name="Junaid A."/>
            <person name="Singh B."/>
            <person name="Bhatia S."/>
        </authorList>
    </citation>
    <scope>NUCLEOTIDE SEQUENCE [LARGE SCALE GENOMIC DNA]</scope>
    <source>
        <strain evidence="2">Urdbean</strain>
    </source>
</reference>
<evidence type="ECO:0008006" key="4">
    <source>
        <dbReference type="Google" id="ProtNLM"/>
    </source>
</evidence>
<dbReference type="Proteomes" id="UP001374535">
    <property type="component" value="Chromosome 5"/>
</dbReference>